<gene>
    <name evidence="1" type="ORF">CEXT_621641</name>
</gene>
<comment type="caution">
    <text evidence="1">The sequence shown here is derived from an EMBL/GenBank/DDBJ whole genome shotgun (WGS) entry which is preliminary data.</text>
</comment>
<protein>
    <submittedName>
        <fullName evidence="1">Uncharacterized protein</fullName>
    </submittedName>
</protein>
<evidence type="ECO:0000313" key="1">
    <source>
        <dbReference type="EMBL" id="GIY91848.1"/>
    </source>
</evidence>
<keyword evidence="2" id="KW-1185">Reference proteome</keyword>
<dbReference type="AlphaFoldDB" id="A0AAV4XDE7"/>
<organism evidence="1 2">
    <name type="scientific">Caerostris extrusa</name>
    <name type="common">Bark spider</name>
    <name type="synonym">Caerostris bankana</name>
    <dbReference type="NCBI Taxonomy" id="172846"/>
    <lineage>
        <taxon>Eukaryota</taxon>
        <taxon>Metazoa</taxon>
        <taxon>Ecdysozoa</taxon>
        <taxon>Arthropoda</taxon>
        <taxon>Chelicerata</taxon>
        <taxon>Arachnida</taxon>
        <taxon>Araneae</taxon>
        <taxon>Araneomorphae</taxon>
        <taxon>Entelegynae</taxon>
        <taxon>Araneoidea</taxon>
        <taxon>Araneidae</taxon>
        <taxon>Caerostris</taxon>
    </lineage>
</organism>
<dbReference type="EMBL" id="BPLR01017462">
    <property type="protein sequence ID" value="GIY91848.1"/>
    <property type="molecule type" value="Genomic_DNA"/>
</dbReference>
<accession>A0AAV4XDE7</accession>
<proteinExistence type="predicted"/>
<name>A0AAV4XDE7_CAEEX</name>
<reference evidence="1 2" key="1">
    <citation type="submission" date="2021-06" db="EMBL/GenBank/DDBJ databases">
        <title>Caerostris extrusa draft genome.</title>
        <authorList>
            <person name="Kono N."/>
            <person name="Arakawa K."/>
        </authorList>
    </citation>
    <scope>NUCLEOTIDE SEQUENCE [LARGE SCALE GENOMIC DNA]</scope>
</reference>
<sequence length="97" mass="11184">MDRDNGNSPLLPFSSSIHKKVSKLYNISTENFESESEFDMQRTESADGKEKMLTIVLSYRHAPFLLNKEDNTVISFFFHPLGHTFDGLNRKWTVDIA</sequence>
<dbReference type="Proteomes" id="UP001054945">
    <property type="component" value="Unassembled WGS sequence"/>
</dbReference>
<evidence type="ECO:0000313" key="2">
    <source>
        <dbReference type="Proteomes" id="UP001054945"/>
    </source>
</evidence>